<name>A0ABQ4GB43_9ACTN</name>
<evidence type="ECO:0000256" key="2">
    <source>
        <dbReference type="SAM" id="MobiDB-lite"/>
    </source>
</evidence>
<dbReference type="Pfam" id="PF00089">
    <property type="entry name" value="Trypsin"/>
    <property type="match status" value="1"/>
</dbReference>
<keyword evidence="6" id="KW-1185">Reference proteome</keyword>
<evidence type="ECO:0000256" key="1">
    <source>
        <dbReference type="ARBA" id="ARBA00022729"/>
    </source>
</evidence>
<comment type="caution">
    <text evidence="5">The sequence shown here is derived from an EMBL/GenBank/DDBJ whole genome shotgun (WGS) entry which is preliminary data.</text>
</comment>
<dbReference type="RefSeq" id="WP_204061289.1">
    <property type="nucleotide sequence ID" value="NZ_BAAAGP010000039.1"/>
</dbReference>
<feature type="domain" description="Peptidase S1" evidence="4">
    <location>
        <begin position="156"/>
        <end position="374"/>
    </location>
</feature>
<evidence type="ECO:0000259" key="4">
    <source>
        <dbReference type="Pfam" id="PF00089"/>
    </source>
</evidence>
<dbReference type="InterPro" id="IPR043504">
    <property type="entry name" value="Peptidase_S1_PA_chymotrypsin"/>
</dbReference>
<feature type="signal peptide" evidence="3">
    <location>
        <begin position="1"/>
        <end position="33"/>
    </location>
</feature>
<evidence type="ECO:0000313" key="6">
    <source>
        <dbReference type="Proteomes" id="UP000603904"/>
    </source>
</evidence>
<accession>A0ABQ4GB43</accession>
<gene>
    <name evidence="5" type="ORF">Mco01_72920</name>
</gene>
<keyword evidence="1 3" id="KW-0732">Signal</keyword>
<sequence length="400" mass="41979">MARQLALLLGGVAAVVSAAAMLWTQGASLPASAAAPRTAPASAVYEAASTAMPAAGPSKNGVSTFPLAPTDADMQRVAAYWSPERLKQASSYEPSTKPSPPGKSASKSPAKAEVKGPARGSATTSAFEVPKGTATPSGRAPLSAPAPTAPPMVGKVFFKVGEKEYWCSASAVHSRYHNLVATAGHCAYALGQDKPVENWIFIPSYHDGVTNAGIFVGNTLYMQEDFAGQGDFDRDYAFVTVHRGFTWQAYKDGAQVKYRAVSAGRLEDKVGAFQFSSNKPIGRPVDAFGYPAGANPDGSRPYDGQTVKSCTGTTEKKFVSAPTWQLEHGVRLPGCTFTSGASGGPWVVGYNAAKRTGYLIGVTSLTWNLNGGGKLDAISAPYFNTLTQRVYLQAARQSTS</sequence>
<feature type="region of interest" description="Disordered" evidence="2">
    <location>
        <begin position="88"/>
        <end position="146"/>
    </location>
</feature>
<proteinExistence type="predicted"/>
<dbReference type="Gene3D" id="2.40.10.10">
    <property type="entry name" value="Trypsin-like serine proteases"/>
    <property type="match status" value="2"/>
</dbReference>
<evidence type="ECO:0000313" key="5">
    <source>
        <dbReference type="EMBL" id="GIH44292.1"/>
    </source>
</evidence>
<reference evidence="5 6" key="1">
    <citation type="submission" date="2021-01" db="EMBL/GenBank/DDBJ databases">
        <title>Whole genome shotgun sequence of Microbispora corallina NBRC 16416.</title>
        <authorList>
            <person name="Komaki H."/>
            <person name="Tamura T."/>
        </authorList>
    </citation>
    <scope>NUCLEOTIDE SEQUENCE [LARGE SCALE GENOMIC DNA]</scope>
    <source>
        <strain evidence="5 6">NBRC 16416</strain>
    </source>
</reference>
<dbReference type="InterPro" id="IPR001254">
    <property type="entry name" value="Trypsin_dom"/>
</dbReference>
<organism evidence="5 6">
    <name type="scientific">Microbispora corallina</name>
    <dbReference type="NCBI Taxonomy" id="83302"/>
    <lineage>
        <taxon>Bacteria</taxon>
        <taxon>Bacillati</taxon>
        <taxon>Actinomycetota</taxon>
        <taxon>Actinomycetes</taxon>
        <taxon>Streptosporangiales</taxon>
        <taxon>Streptosporangiaceae</taxon>
        <taxon>Microbispora</taxon>
    </lineage>
</organism>
<protein>
    <submittedName>
        <fullName evidence="5">Peptidase</fullName>
    </submittedName>
</protein>
<dbReference type="InterPro" id="IPR009003">
    <property type="entry name" value="Peptidase_S1_PA"/>
</dbReference>
<dbReference type="EMBL" id="BOOC01000055">
    <property type="protein sequence ID" value="GIH44292.1"/>
    <property type="molecule type" value="Genomic_DNA"/>
</dbReference>
<dbReference type="SUPFAM" id="SSF50494">
    <property type="entry name" value="Trypsin-like serine proteases"/>
    <property type="match status" value="1"/>
</dbReference>
<dbReference type="Proteomes" id="UP000603904">
    <property type="component" value="Unassembled WGS sequence"/>
</dbReference>
<dbReference type="PANTHER" id="PTHR15462">
    <property type="entry name" value="SERINE PROTEASE"/>
    <property type="match status" value="1"/>
</dbReference>
<evidence type="ECO:0000256" key="3">
    <source>
        <dbReference type="SAM" id="SignalP"/>
    </source>
</evidence>
<feature type="chain" id="PRO_5046141418" evidence="3">
    <location>
        <begin position="34"/>
        <end position="400"/>
    </location>
</feature>
<dbReference type="InterPro" id="IPR050966">
    <property type="entry name" value="Glutamyl_endopeptidase"/>
</dbReference>